<organism evidence="1 2">
    <name type="scientific">Danionella cerebrum</name>
    <dbReference type="NCBI Taxonomy" id="2873325"/>
    <lineage>
        <taxon>Eukaryota</taxon>
        <taxon>Metazoa</taxon>
        <taxon>Chordata</taxon>
        <taxon>Craniata</taxon>
        <taxon>Vertebrata</taxon>
        <taxon>Euteleostomi</taxon>
        <taxon>Actinopterygii</taxon>
        <taxon>Neopterygii</taxon>
        <taxon>Teleostei</taxon>
        <taxon>Ostariophysi</taxon>
        <taxon>Cypriniformes</taxon>
        <taxon>Danionidae</taxon>
        <taxon>Danioninae</taxon>
        <taxon>Danionella</taxon>
    </lineage>
</organism>
<protein>
    <submittedName>
        <fullName evidence="1">Uncharacterized protein</fullName>
    </submittedName>
</protein>
<dbReference type="AlphaFoldDB" id="A0A553RCQ3"/>
<dbReference type="EMBL" id="SRMA01024906">
    <property type="protein sequence ID" value="TRY99936.1"/>
    <property type="molecule type" value="Genomic_DNA"/>
</dbReference>
<name>A0A553RCQ3_9TELE</name>
<dbReference type="Proteomes" id="UP000316079">
    <property type="component" value="Unassembled WGS sequence"/>
</dbReference>
<sequence length="115" mass="13246">MNISVKEYIFKDVFNAHLSTQIDRIRISLRVAELRFLALGLHVLFFVVWCSQDKVAFDRVLCVNVAVRLLSAWLIKVRKQIGQRDLCLLATAKEPPGKAILAWPRSILYPEFCCQ</sequence>
<reference evidence="1 2" key="1">
    <citation type="journal article" date="2019" name="Sci. Data">
        <title>Hybrid genome assembly and annotation of Danionella translucida.</title>
        <authorList>
            <person name="Kadobianskyi M."/>
            <person name="Schulze L."/>
            <person name="Schuelke M."/>
            <person name="Judkewitz B."/>
        </authorList>
    </citation>
    <scope>NUCLEOTIDE SEQUENCE [LARGE SCALE GENOMIC DNA]</scope>
    <source>
        <strain evidence="1 2">Bolton</strain>
    </source>
</reference>
<evidence type="ECO:0000313" key="1">
    <source>
        <dbReference type="EMBL" id="TRY99936.1"/>
    </source>
</evidence>
<comment type="caution">
    <text evidence="1">The sequence shown here is derived from an EMBL/GenBank/DDBJ whole genome shotgun (WGS) entry which is preliminary data.</text>
</comment>
<evidence type="ECO:0000313" key="2">
    <source>
        <dbReference type="Proteomes" id="UP000316079"/>
    </source>
</evidence>
<keyword evidence="2" id="KW-1185">Reference proteome</keyword>
<accession>A0A553RCQ3</accession>
<proteinExistence type="predicted"/>
<gene>
    <name evidence="1" type="ORF">DNTS_004705</name>
</gene>